<accession>A0ABD3PDJ2</accession>
<organism evidence="2 3">
    <name type="scientific">Cyclotella atomus</name>
    <dbReference type="NCBI Taxonomy" id="382360"/>
    <lineage>
        <taxon>Eukaryota</taxon>
        <taxon>Sar</taxon>
        <taxon>Stramenopiles</taxon>
        <taxon>Ochrophyta</taxon>
        <taxon>Bacillariophyta</taxon>
        <taxon>Coscinodiscophyceae</taxon>
        <taxon>Thalassiosirophycidae</taxon>
        <taxon>Stephanodiscales</taxon>
        <taxon>Stephanodiscaceae</taxon>
        <taxon>Cyclotella</taxon>
    </lineage>
</organism>
<dbReference type="EMBL" id="JALLPJ020000728">
    <property type="protein sequence ID" value="KAL3784440.1"/>
    <property type="molecule type" value="Genomic_DNA"/>
</dbReference>
<sequence>MGDEADGGQTERHRLTTLYPSSVRAASSISLVSRSNHPVLTPHTSLTDYHSRQINSQHSIVQEPMPEVR</sequence>
<reference evidence="2 3" key="1">
    <citation type="submission" date="2024-10" db="EMBL/GenBank/DDBJ databases">
        <title>Updated reference genomes for cyclostephanoid diatoms.</title>
        <authorList>
            <person name="Roberts W.R."/>
            <person name="Alverson A.J."/>
        </authorList>
    </citation>
    <scope>NUCLEOTIDE SEQUENCE [LARGE SCALE GENOMIC DNA]</scope>
    <source>
        <strain evidence="2 3">AJA010-31</strain>
    </source>
</reference>
<dbReference type="AlphaFoldDB" id="A0ABD3PDJ2"/>
<evidence type="ECO:0000256" key="1">
    <source>
        <dbReference type="SAM" id="MobiDB-lite"/>
    </source>
</evidence>
<name>A0ABD3PDJ2_9STRA</name>
<feature type="compositionally biased region" description="Polar residues" evidence="1">
    <location>
        <begin position="36"/>
        <end position="60"/>
    </location>
</feature>
<evidence type="ECO:0000313" key="2">
    <source>
        <dbReference type="EMBL" id="KAL3784440.1"/>
    </source>
</evidence>
<protein>
    <submittedName>
        <fullName evidence="2">Uncharacterized protein</fullName>
    </submittedName>
</protein>
<proteinExistence type="predicted"/>
<keyword evidence="3" id="KW-1185">Reference proteome</keyword>
<comment type="caution">
    <text evidence="2">The sequence shown here is derived from an EMBL/GenBank/DDBJ whole genome shotgun (WGS) entry which is preliminary data.</text>
</comment>
<gene>
    <name evidence="2" type="ORF">ACHAWO_012772</name>
</gene>
<evidence type="ECO:0000313" key="3">
    <source>
        <dbReference type="Proteomes" id="UP001530400"/>
    </source>
</evidence>
<dbReference type="Proteomes" id="UP001530400">
    <property type="component" value="Unassembled WGS sequence"/>
</dbReference>
<feature type="region of interest" description="Disordered" evidence="1">
    <location>
        <begin position="36"/>
        <end position="69"/>
    </location>
</feature>